<feature type="domain" description="Helix-hairpin-helix DNA-binding motif class 1" evidence="5">
    <location>
        <begin position="10"/>
        <end position="29"/>
    </location>
</feature>
<dbReference type="Gene3D" id="3.40.50.300">
    <property type="entry name" value="P-loop containing nucleotide triphosphate hydrolases"/>
    <property type="match status" value="1"/>
</dbReference>
<dbReference type="PANTHER" id="PTHR11361:SF125">
    <property type="entry name" value="DNA-BINDING PROTEIN MUTS2"/>
    <property type="match status" value="1"/>
</dbReference>
<gene>
    <name evidence="4" type="primary">mutS2</name>
    <name evidence="8" type="ORF">DNK57_02110</name>
</gene>
<reference evidence="8" key="1">
    <citation type="submission" date="2018-06" db="EMBL/GenBank/DDBJ databases">
        <title>Draft genome sequence of Methanothermobacter thermautotrophicus Strain WHS, a thermophilic, hydrogenotrophic methanogen isolated from Washburn Hot Springs in Yellowstone National Park, USA.</title>
        <authorList>
            <person name="Mckay L.J."/>
            <person name="Klingelsmith K."/>
            <person name="Inskeep W.P."/>
            <person name="Fields M.W."/>
        </authorList>
    </citation>
    <scope>NUCLEOTIDE SEQUENCE</scope>
    <source>
        <strain evidence="8">WHS</strain>
    </source>
</reference>
<comment type="caution">
    <text evidence="8">The sequence shown here is derived from an EMBL/GenBank/DDBJ whole genome shotgun (WGS) entry which is preliminary data.</text>
</comment>
<dbReference type="InterPro" id="IPR010994">
    <property type="entry name" value="RuvA_2-like"/>
</dbReference>
<keyword evidence="2 4" id="KW-0067">ATP-binding</keyword>
<dbReference type="AlphaFoldDB" id="A0A842YPI3"/>
<dbReference type="GO" id="GO:0016787">
    <property type="term" value="F:hydrolase activity"/>
    <property type="evidence" value="ECO:0007669"/>
    <property type="project" value="UniProtKB-KW"/>
</dbReference>
<proteinExistence type="inferred from homology"/>
<dbReference type="GO" id="GO:0140664">
    <property type="term" value="F:ATP-dependent DNA damage sensor activity"/>
    <property type="evidence" value="ECO:0007669"/>
    <property type="project" value="InterPro"/>
</dbReference>
<dbReference type="OrthoDB" id="15514at2157"/>
<dbReference type="GO" id="GO:0006298">
    <property type="term" value="P:mismatch repair"/>
    <property type="evidence" value="ECO:0007669"/>
    <property type="project" value="InterPro"/>
</dbReference>
<comment type="similarity">
    <text evidence="4">Belongs to the DNA mismatch repair MutS family. Archaeal Muts2 subfamily.</text>
</comment>
<dbReference type="HAMAP" id="MF_00971">
    <property type="entry name" value="MutS2_archaea"/>
    <property type="match status" value="1"/>
</dbReference>
<evidence type="ECO:0000256" key="1">
    <source>
        <dbReference type="ARBA" id="ARBA00022741"/>
    </source>
</evidence>
<feature type="domain" description="DNA mismatch repair protein MutS core" evidence="6">
    <location>
        <begin position="82"/>
        <end position="439"/>
    </location>
</feature>
<evidence type="ECO:0000313" key="8">
    <source>
        <dbReference type="EMBL" id="MBE2899625.1"/>
    </source>
</evidence>
<protein>
    <recommendedName>
        <fullName evidence="4">DNA-binding protein MutS2</fullName>
    </recommendedName>
</protein>
<keyword evidence="1 4" id="KW-0547">Nucleotide-binding</keyword>
<keyword evidence="8" id="KW-0255">Endonuclease</keyword>
<dbReference type="InterPro" id="IPR045076">
    <property type="entry name" value="MutS"/>
</dbReference>
<organism evidence="8 9">
    <name type="scientific">Methanothermobacter thermautotrophicus</name>
    <name type="common">Methanobacterium thermoformicicum</name>
    <dbReference type="NCBI Taxonomy" id="145262"/>
    <lineage>
        <taxon>Archaea</taxon>
        <taxon>Methanobacteriati</taxon>
        <taxon>Methanobacteriota</taxon>
        <taxon>Methanomada group</taxon>
        <taxon>Methanobacteria</taxon>
        <taxon>Methanobacteriales</taxon>
        <taxon>Methanobacteriaceae</taxon>
        <taxon>Methanothermobacter</taxon>
    </lineage>
</organism>
<dbReference type="InterPro" id="IPR027417">
    <property type="entry name" value="P-loop_NTPase"/>
</dbReference>
<feature type="domain" description="Helix-hairpin-helix DNA-binding motif class 1" evidence="5">
    <location>
        <begin position="46"/>
        <end position="65"/>
    </location>
</feature>
<dbReference type="PIRSF" id="PIRSF029254">
    <property type="entry name" value="MutS_C_archaeal"/>
    <property type="match status" value="1"/>
</dbReference>
<dbReference type="InterPro" id="IPR007696">
    <property type="entry name" value="DNA_mismatch_repair_MutS_core"/>
</dbReference>
<evidence type="ECO:0000313" key="9">
    <source>
        <dbReference type="Proteomes" id="UP000646659"/>
    </source>
</evidence>
<evidence type="ECO:0000256" key="4">
    <source>
        <dbReference type="HAMAP-Rule" id="MF_00971"/>
    </source>
</evidence>
<accession>A0A842YPI3</accession>
<evidence type="ECO:0000259" key="6">
    <source>
        <dbReference type="SMART" id="SM00533"/>
    </source>
</evidence>
<evidence type="ECO:0000256" key="3">
    <source>
        <dbReference type="ARBA" id="ARBA00023125"/>
    </source>
</evidence>
<dbReference type="Pfam" id="PF00488">
    <property type="entry name" value="MutS_V"/>
    <property type="match status" value="1"/>
</dbReference>
<dbReference type="Proteomes" id="UP000646659">
    <property type="component" value="Unassembled WGS sequence"/>
</dbReference>
<keyword evidence="4" id="KW-0378">Hydrolase</keyword>
<dbReference type="Pfam" id="PF14520">
    <property type="entry name" value="HHH_5"/>
    <property type="match status" value="1"/>
</dbReference>
<evidence type="ECO:0000259" key="7">
    <source>
        <dbReference type="SMART" id="SM00534"/>
    </source>
</evidence>
<evidence type="ECO:0000259" key="5">
    <source>
        <dbReference type="SMART" id="SM00278"/>
    </source>
</evidence>
<comment type="function">
    <text evidence="4">Has ATPase and non-specific DNA-binding activities.</text>
</comment>
<name>A0A842YPI3_METTF</name>
<dbReference type="InterPro" id="IPR000432">
    <property type="entry name" value="DNA_mismatch_repair_MutS_C"/>
</dbReference>
<dbReference type="SMART" id="SM00534">
    <property type="entry name" value="MUTSac"/>
    <property type="match status" value="1"/>
</dbReference>
<dbReference type="GO" id="GO:0030983">
    <property type="term" value="F:mismatched DNA binding"/>
    <property type="evidence" value="ECO:0007669"/>
    <property type="project" value="InterPro"/>
</dbReference>
<dbReference type="SUPFAM" id="SSF52540">
    <property type="entry name" value="P-loop containing nucleoside triphosphate hydrolases"/>
    <property type="match status" value="1"/>
</dbReference>
<dbReference type="SUPFAM" id="SSF47781">
    <property type="entry name" value="RuvA domain 2-like"/>
    <property type="match status" value="1"/>
</dbReference>
<dbReference type="InterPro" id="IPR003583">
    <property type="entry name" value="Hlx-hairpin-Hlx_DNA-bd_motif"/>
</dbReference>
<dbReference type="GO" id="GO:0004519">
    <property type="term" value="F:endonuclease activity"/>
    <property type="evidence" value="ECO:0007669"/>
    <property type="project" value="UniProtKB-KW"/>
</dbReference>
<keyword evidence="3 4" id="KW-0238">DNA-binding</keyword>
<dbReference type="SMART" id="SM00278">
    <property type="entry name" value="HhH1"/>
    <property type="match status" value="2"/>
</dbReference>
<comment type="cofactor">
    <cofactor evidence="4">
        <name>a divalent metal cation</name>
        <dbReference type="ChEBI" id="CHEBI:60240"/>
    </cofactor>
</comment>
<dbReference type="EMBL" id="QKOF01000003">
    <property type="protein sequence ID" value="MBE2899625.1"/>
    <property type="molecule type" value="Genomic_DNA"/>
</dbReference>
<dbReference type="PANTHER" id="PTHR11361">
    <property type="entry name" value="DNA MISMATCH REPAIR PROTEIN MUTS FAMILY MEMBER"/>
    <property type="match status" value="1"/>
</dbReference>
<evidence type="ECO:0000256" key="2">
    <source>
        <dbReference type="ARBA" id="ARBA00022840"/>
    </source>
</evidence>
<dbReference type="Gene3D" id="1.10.150.20">
    <property type="entry name" value="5' to 3' exonuclease, C-terminal subdomain"/>
    <property type="match status" value="1"/>
</dbReference>
<dbReference type="InterPro" id="IPR012401">
    <property type="entry name" value="DNA-bd_MutS2_arc"/>
</dbReference>
<feature type="binding site" evidence="4">
    <location>
        <begin position="460"/>
        <end position="467"/>
    </location>
    <ligand>
        <name>ATP</name>
        <dbReference type="ChEBI" id="CHEBI:30616"/>
    </ligand>
</feature>
<feature type="domain" description="DNA mismatch repair proteins mutS family" evidence="7">
    <location>
        <begin position="453"/>
        <end position="643"/>
    </location>
</feature>
<keyword evidence="8" id="KW-0540">Nuclease</keyword>
<dbReference type="GO" id="GO:0005524">
    <property type="term" value="F:ATP binding"/>
    <property type="evidence" value="ECO:0007669"/>
    <property type="project" value="UniProtKB-UniRule"/>
</dbReference>
<dbReference type="SMART" id="SM00533">
    <property type="entry name" value="MUTSd"/>
    <property type="match status" value="1"/>
</dbReference>
<sequence length="649" mass="74130">MMNSRDSVEAVLTEVSGIGERLARKIVDEFGGEDELLKAVKNLEIDRLVAIEGISQRRAIEIANRLLGNPLPSFLKTERAFQIYKEIQELMMSYAHTDYARNRIMLLHPSTDTDSMMEHIRMVMEAKRMVEELPVEKLRELLRNLDRPRDPPITFNPSKAILVETREDYDLLIDMGLNRYHPVILNPDPGELDEYELIIYVYSEGMIELEDTFNTIMVTADSDKHEIVPECVLNYFRKNLEIFRNALEIKRILGMETCLHEVVEIMDALQGAGKEEVDIDEAVNSVKAWADMRLRDLIKDIDLSGDEVLALLNQGMTAKLERIFDDVLSEARSMIRKQTGIEFDPFIRSYPLKIDQREVERVKRLEAASRNLREFEVKVDAATRLSELRDSVEGEIRDIMEFDYRLALGLFAHEYELTEPEFGDEISLRGALHLNLVGSRNSQRVDYQIGDHDNVVLLTGANSGGKTTLLETLAQVTIMAQMGLPVCALEARVRIVDEVYFISKKRSLDAGAFESFIRTFTPVTTSENSKLILLDELEAITELDAAVKIIATFIEFIGESSSLAVIVTHMAREIMKYVDVRVDGIEARGLDDEYNLIVDRTPRINYLARSTPELIIRMIYEKSSDEERIVYGKILEKFQKTDKAGESKS</sequence>